<dbReference type="InterPro" id="IPR000653">
    <property type="entry name" value="DegT/StrS_aminotransferase"/>
</dbReference>
<comment type="caution">
    <text evidence="4">The sequence shown here is derived from an EMBL/GenBank/DDBJ whole genome shotgun (WGS) entry which is preliminary data.</text>
</comment>
<keyword evidence="5" id="KW-1185">Reference proteome</keyword>
<evidence type="ECO:0000256" key="3">
    <source>
        <dbReference type="RuleBase" id="RU004508"/>
    </source>
</evidence>
<accession>A0ABQ1RLK5</accession>
<reference evidence="5" key="1">
    <citation type="journal article" date="2019" name="Int. J. Syst. Evol. Microbiol.">
        <title>The Global Catalogue of Microorganisms (GCM) 10K type strain sequencing project: providing services to taxonomists for standard genome sequencing and annotation.</title>
        <authorList>
            <consortium name="The Broad Institute Genomics Platform"/>
            <consortium name="The Broad Institute Genome Sequencing Center for Infectious Disease"/>
            <person name="Wu L."/>
            <person name="Ma J."/>
        </authorList>
    </citation>
    <scope>NUCLEOTIDE SEQUENCE [LARGE SCALE GENOMIC DNA]</scope>
    <source>
        <strain evidence="5">CGMCC 1.12923</strain>
    </source>
</reference>
<dbReference type="RefSeq" id="WP_099036282.1">
    <property type="nucleotide sequence ID" value="NZ_BMGJ01000013.1"/>
</dbReference>
<dbReference type="PANTHER" id="PTHR30244:SF34">
    <property type="entry name" value="DTDP-4-AMINO-4,6-DIDEOXYGALACTOSE TRANSAMINASE"/>
    <property type="match status" value="1"/>
</dbReference>
<dbReference type="NCBIfam" id="TIGR03588">
    <property type="entry name" value="PseC"/>
    <property type="match status" value="1"/>
</dbReference>
<organism evidence="4 5">
    <name type="scientific">Lacimicrobium alkaliphilum</name>
    <dbReference type="NCBI Taxonomy" id="1526571"/>
    <lineage>
        <taxon>Bacteria</taxon>
        <taxon>Pseudomonadati</taxon>
        <taxon>Pseudomonadota</taxon>
        <taxon>Gammaproteobacteria</taxon>
        <taxon>Alteromonadales</taxon>
        <taxon>Alteromonadaceae</taxon>
        <taxon>Lacimicrobium</taxon>
    </lineage>
</organism>
<dbReference type="Gene3D" id="3.40.640.10">
    <property type="entry name" value="Type I PLP-dependent aspartate aminotransferase-like (Major domain)"/>
    <property type="match status" value="1"/>
</dbReference>
<sequence>MIPYGKHHIDRADIQAVIDVLENQFLTQGQQVPAFERALADYCTAKYAVAVNSGTSALHIACLSLGVGPDDSVWTSPLSFVASANCARYCGADVDFVDIDPVSRNICIQALAIKLQQAKASNSLPKALVVVHYAGLSCDMQGIRELTQPLGIALIEDASHALGGSYQQKPVGSCEYSDACVMSFHPVKSITSAEGGAVLTNSSELERKLRLFASHGITREPSQMQGKSDGLWYYQQVELGYNYRLSDLHAALGLSQLKKLTGFVKARKEKARRYTQAFQDLAIELPVESEMAESAWHLYAIALREHNRSEIFSRLQEAGIGVNVHYIPIHLQPYYQKLGFRPGDFPNAEGFYQRALTLPLYPDLTADNQQQVIDAVISILR</sequence>
<keyword evidence="1 3" id="KW-0663">Pyridoxal phosphate</keyword>
<dbReference type="InterPro" id="IPR015422">
    <property type="entry name" value="PyrdxlP-dep_Trfase_small"/>
</dbReference>
<dbReference type="Pfam" id="PF01041">
    <property type="entry name" value="DegT_DnrJ_EryC1"/>
    <property type="match status" value="1"/>
</dbReference>
<evidence type="ECO:0000256" key="2">
    <source>
        <dbReference type="ARBA" id="ARBA00037999"/>
    </source>
</evidence>
<name>A0ABQ1RLK5_9ALTE</name>
<dbReference type="EMBL" id="BMGJ01000013">
    <property type="protein sequence ID" value="GGD72381.1"/>
    <property type="molecule type" value="Genomic_DNA"/>
</dbReference>
<protein>
    <submittedName>
        <fullName evidence="4">UDP-4-amino-4, 6-dideoxy-N-acetyl-beta-L-altrosamine transaminase</fullName>
    </submittedName>
</protein>
<evidence type="ECO:0000256" key="1">
    <source>
        <dbReference type="ARBA" id="ARBA00022898"/>
    </source>
</evidence>
<dbReference type="Gene3D" id="3.90.1150.10">
    <property type="entry name" value="Aspartate Aminotransferase, domain 1"/>
    <property type="match status" value="1"/>
</dbReference>
<dbReference type="CDD" id="cd00616">
    <property type="entry name" value="AHBA_syn"/>
    <property type="match status" value="1"/>
</dbReference>
<dbReference type="InterPro" id="IPR020026">
    <property type="entry name" value="PseC"/>
</dbReference>
<evidence type="ECO:0000313" key="4">
    <source>
        <dbReference type="EMBL" id="GGD72381.1"/>
    </source>
</evidence>
<proteinExistence type="inferred from homology"/>
<dbReference type="Proteomes" id="UP000614272">
    <property type="component" value="Unassembled WGS sequence"/>
</dbReference>
<dbReference type="InterPro" id="IPR015424">
    <property type="entry name" value="PyrdxlP-dep_Trfase"/>
</dbReference>
<dbReference type="PIRSF" id="PIRSF000390">
    <property type="entry name" value="PLP_StrS"/>
    <property type="match status" value="1"/>
</dbReference>
<gene>
    <name evidence="4" type="primary">pseC</name>
    <name evidence="4" type="ORF">GCM10011357_29240</name>
</gene>
<dbReference type="SUPFAM" id="SSF53383">
    <property type="entry name" value="PLP-dependent transferases"/>
    <property type="match status" value="1"/>
</dbReference>
<dbReference type="InterPro" id="IPR015421">
    <property type="entry name" value="PyrdxlP-dep_Trfase_major"/>
</dbReference>
<comment type="similarity">
    <text evidence="2 3">Belongs to the DegT/DnrJ/EryC1 family.</text>
</comment>
<dbReference type="PANTHER" id="PTHR30244">
    <property type="entry name" value="TRANSAMINASE"/>
    <property type="match status" value="1"/>
</dbReference>
<evidence type="ECO:0000313" key="5">
    <source>
        <dbReference type="Proteomes" id="UP000614272"/>
    </source>
</evidence>